<evidence type="ECO:0000313" key="13">
    <source>
        <dbReference type="Proteomes" id="UP000320184"/>
    </source>
</evidence>
<keyword evidence="3" id="KW-0227">DNA damage</keyword>
<evidence type="ECO:0000313" key="12">
    <source>
        <dbReference type="EMBL" id="TMQ50439.1"/>
    </source>
</evidence>
<evidence type="ECO:0000256" key="5">
    <source>
        <dbReference type="ARBA" id="ARBA00022806"/>
    </source>
</evidence>
<dbReference type="Pfam" id="PF12705">
    <property type="entry name" value="PDDEXK_1"/>
    <property type="match status" value="1"/>
</dbReference>
<dbReference type="Proteomes" id="UP000320184">
    <property type="component" value="Unassembled WGS sequence"/>
</dbReference>
<keyword evidence="9" id="KW-0234">DNA repair</keyword>
<evidence type="ECO:0000256" key="4">
    <source>
        <dbReference type="ARBA" id="ARBA00022801"/>
    </source>
</evidence>
<feature type="domain" description="PD-(D/E)XK endonuclease-like" evidence="11">
    <location>
        <begin position="826"/>
        <end position="959"/>
    </location>
</feature>
<sequence length="984" mass="107906">MSAPARPMDGETFPCPLREPSFSSRAMQWLSSRPRDAEVLVVAPSLQAGDDLLHAEAASGGTRFGAERLTLFQLATRLAVPSLARAGRVPATGLSGAAVIARAVHGLRLERSLDYFHDVAARPGFPATLARTFEELRREGIGWDSLERLPHGGPDLAVLGRAIERELEGSGLADRALVLEWARAAIEDGATGPPVGLPALLLDVSLTAAAEAHLVAALARRAPRILATAPAGDARARAFLERALECEPRFVPARGTSRLAALKTHLFEETAPEQVGDDDTVTLESAPGESHECVEIARRILEESGRGVRFDRMAVLLRSPVEYRSHLEEAFGRASIPVYFAHGTTRPDRPGRALMALLACRAEGLSARRFAEYLSLAQVPDPGSEEERPPRWVPPDHELVPEAARPPATSAPAPLAASRRGRRRSTPASPNQLDIPLEFPAARPAERPEPSSAPEPPPSPVHEGTVRAPWRWERLIVDAAVIGGKERWARRLNGLSRELRVRRAALDDADEARIAQLERLMADLANLTAFALPLIERLAALPERATWGEWLEHLEGLTETALRELEGVLARLAELRPMGPVGPVDLDEVRLVLAPHLRDIGVPPPGHRYGAVFVGPIESARGMGFEVVFVPGLAEKLFPPKLVEDPLLLDEQRRALQNGVITGPDRVAAERLALRLAAGAARERLHLSYPRLDVEQARARVPSFYGLEALRAIEGQVSGFEELQRRSRSPDSPRLGWPAPERPEDAIDEAEYDLAVLAPLRRSRGEPAAGAARYLLAANPHLARALRARALRWSENWTSNDGLLVAEQDDLVRAALERHQMDRRAFSPTALQHFAACPYRFFLQAIQRLEPREESVAIEVIDPLTRGALFHEAQFEILSRLRARRLLPVSRESFAAAREIAEAALGEVAARYEEDLAPAIPRVWQDGVQGIRADLVEWLRRAAEAEDGWIPDRFELSFGIVDRERRTADPSSVPDPVPVEGGLM</sequence>
<dbReference type="GO" id="GO:0006310">
    <property type="term" value="P:DNA recombination"/>
    <property type="evidence" value="ECO:0007669"/>
    <property type="project" value="TreeGrafter"/>
</dbReference>
<keyword evidence="2" id="KW-0547">Nucleotide-binding</keyword>
<evidence type="ECO:0000256" key="8">
    <source>
        <dbReference type="ARBA" id="ARBA00023125"/>
    </source>
</evidence>
<evidence type="ECO:0000256" key="7">
    <source>
        <dbReference type="ARBA" id="ARBA00022840"/>
    </source>
</evidence>
<evidence type="ECO:0000256" key="10">
    <source>
        <dbReference type="SAM" id="MobiDB-lite"/>
    </source>
</evidence>
<evidence type="ECO:0000259" key="11">
    <source>
        <dbReference type="Pfam" id="PF12705"/>
    </source>
</evidence>
<feature type="region of interest" description="Disordered" evidence="10">
    <location>
        <begin position="965"/>
        <end position="984"/>
    </location>
</feature>
<dbReference type="InterPro" id="IPR027417">
    <property type="entry name" value="P-loop_NTPase"/>
</dbReference>
<dbReference type="GO" id="GO:0004386">
    <property type="term" value="F:helicase activity"/>
    <property type="evidence" value="ECO:0007669"/>
    <property type="project" value="UniProtKB-KW"/>
</dbReference>
<keyword evidence="8" id="KW-0238">DNA-binding</keyword>
<keyword evidence="7" id="KW-0067">ATP-binding</keyword>
<organism evidence="12 13">
    <name type="scientific">Eiseniibacteriota bacterium</name>
    <dbReference type="NCBI Taxonomy" id="2212470"/>
    <lineage>
        <taxon>Bacteria</taxon>
        <taxon>Candidatus Eiseniibacteriota</taxon>
    </lineage>
</organism>
<dbReference type="EMBL" id="VBOT01000099">
    <property type="protein sequence ID" value="TMQ50439.1"/>
    <property type="molecule type" value="Genomic_DNA"/>
</dbReference>
<dbReference type="GO" id="GO:0003677">
    <property type="term" value="F:DNA binding"/>
    <property type="evidence" value="ECO:0007669"/>
    <property type="project" value="UniProtKB-KW"/>
</dbReference>
<evidence type="ECO:0000256" key="1">
    <source>
        <dbReference type="ARBA" id="ARBA00022722"/>
    </source>
</evidence>
<evidence type="ECO:0000256" key="3">
    <source>
        <dbReference type="ARBA" id="ARBA00022763"/>
    </source>
</evidence>
<keyword evidence="6" id="KW-0269">Exonuclease</keyword>
<evidence type="ECO:0000256" key="6">
    <source>
        <dbReference type="ARBA" id="ARBA00022839"/>
    </source>
</evidence>
<dbReference type="SUPFAM" id="SSF52540">
    <property type="entry name" value="P-loop containing nucleoside triphosphate hydrolases"/>
    <property type="match status" value="2"/>
</dbReference>
<feature type="compositionally biased region" description="Basic and acidic residues" evidence="10">
    <location>
        <begin position="722"/>
        <end position="731"/>
    </location>
</feature>
<keyword evidence="5" id="KW-0347">Helicase</keyword>
<keyword evidence="1" id="KW-0540">Nuclease</keyword>
<feature type="non-terminal residue" evidence="12">
    <location>
        <position position="984"/>
    </location>
</feature>
<gene>
    <name evidence="12" type="ORF">E6K73_07850</name>
</gene>
<protein>
    <submittedName>
        <fullName evidence="12">PD-(D/E)XK nuclease family protein</fullName>
    </submittedName>
</protein>
<feature type="region of interest" description="Disordered" evidence="10">
    <location>
        <begin position="721"/>
        <end position="742"/>
    </location>
</feature>
<dbReference type="GO" id="GO:0004527">
    <property type="term" value="F:exonuclease activity"/>
    <property type="evidence" value="ECO:0007669"/>
    <property type="project" value="UniProtKB-KW"/>
</dbReference>
<feature type="compositionally biased region" description="Pro residues" evidence="10">
    <location>
        <begin position="451"/>
        <end position="460"/>
    </location>
</feature>
<keyword evidence="4" id="KW-0378">Hydrolase</keyword>
<evidence type="ECO:0000256" key="2">
    <source>
        <dbReference type="ARBA" id="ARBA00022741"/>
    </source>
</evidence>
<dbReference type="Gene3D" id="3.40.50.300">
    <property type="entry name" value="P-loop containing nucleotide triphosphate hydrolases"/>
    <property type="match status" value="2"/>
</dbReference>
<feature type="region of interest" description="Disordered" evidence="10">
    <location>
        <begin position="380"/>
        <end position="465"/>
    </location>
</feature>
<feature type="compositionally biased region" description="Basic and acidic residues" evidence="10">
    <location>
        <begin position="385"/>
        <end position="400"/>
    </location>
</feature>
<feature type="compositionally biased region" description="Low complexity" evidence="10">
    <location>
        <begin position="403"/>
        <end position="418"/>
    </location>
</feature>
<evidence type="ECO:0000256" key="9">
    <source>
        <dbReference type="ARBA" id="ARBA00023204"/>
    </source>
</evidence>
<dbReference type="GO" id="GO:0006281">
    <property type="term" value="P:DNA repair"/>
    <property type="evidence" value="ECO:0007669"/>
    <property type="project" value="UniProtKB-KW"/>
</dbReference>
<proteinExistence type="predicted"/>
<reference evidence="12 13" key="1">
    <citation type="journal article" date="2019" name="Nat. Microbiol.">
        <title>Mediterranean grassland soil C-N compound turnover is dependent on rainfall and depth, and is mediated by genomically divergent microorganisms.</title>
        <authorList>
            <person name="Diamond S."/>
            <person name="Andeer P.F."/>
            <person name="Li Z."/>
            <person name="Crits-Christoph A."/>
            <person name="Burstein D."/>
            <person name="Anantharaman K."/>
            <person name="Lane K.R."/>
            <person name="Thomas B.C."/>
            <person name="Pan C."/>
            <person name="Northen T.R."/>
            <person name="Banfield J.F."/>
        </authorList>
    </citation>
    <scope>NUCLEOTIDE SEQUENCE [LARGE SCALE GENOMIC DNA]</scope>
    <source>
        <strain evidence="12">WS_3</strain>
    </source>
</reference>
<dbReference type="PANTHER" id="PTHR30591">
    <property type="entry name" value="RECBCD ENZYME SUBUNIT RECC"/>
    <property type="match status" value="1"/>
</dbReference>
<accession>A0A538SGD4</accession>
<dbReference type="InterPro" id="IPR038726">
    <property type="entry name" value="PDDEXK_AddAB-type"/>
</dbReference>
<dbReference type="GO" id="GO:0005524">
    <property type="term" value="F:ATP binding"/>
    <property type="evidence" value="ECO:0007669"/>
    <property type="project" value="UniProtKB-KW"/>
</dbReference>
<comment type="caution">
    <text evidence="12">The sequence shown here is derived from an EMBL/GenBank/DDBJ whole genome shotgun (WGS) entry which is preliminary data.</text>
</comment>
<dbReference type="PANTHER" id="PTHR30591:SF1">
    <property type="entry name" value="RECBCD ENZYME SUBUNIT RECC"/>
    <property type="match status" value="1"/>
</dbReference>
<name>A0A538SGD4_UNCEI</name>
<dbReference type="AlphaFoldDB" id="A0A538SGD4"/>